<dbReference type="EMBL" id="CABDUW010001546">
    <property type="protein sequence ID" value="VTJ82516.1"/>
    <property type="molecule type" value="Genomic_DNA"/>
</dbReference>
<feature type="region of interest" description="Disordered" evidence="2">
    <location>
        <begin position="1268"/>
        <end position="1350"/>
    </location>
</feature>
<dbReference type="InterPro" id="IPR006594">
    <property type="entry name" value="LisH"/>
</dbReference>
<reference evidence="3" key="1">
    <citation type="submission" date="2019-04" db="EMBL/GenBank/DDBJ databases">
        <authorList>
            <person name="Alioto T."/>
            <person name="Alioto T."/>
        </authorList>
    </citation>
    <scope>NUCLEOTIDE SEQUENCE [LARGE SCALE GENOMIC DNA]</scope>
</reference>
<dbReference type="GO" id="GO:0005813">
    <property type="term" value="C:centrosome"/>
    <property type="evidence" value="ECO:0007669"/>
    <property type="project" value="TreeGrafter"/>
</dbReference>
<feature type="region of interest" description="Disordered" evidence="2">
    <location>
        <begin position="1039"/>
        <end position="1146"/>
    </location>
</feature>
<feature type="compositionally biased region" description="Basic and acidic residues" evidence="2">
    <location>
        <begin position="817"/>
        <end position="826"/>
    </location>
</feature>
<feature type="compositionally biased region" description="Basic and acidic residues" evidence="2">
    <location>
        <begin position="1114"/>
        <end position="1146"/>
    </location>
</feature>
<keyword evidence="1" id="KW-0175">Coiled coil</keyword>
<feature type="region of interest" description="Disordered" evidence="2">
    <location>
        <begin position="1392"/>
        <end position="1578"/>
    </location>
</feature>
<feature type="compositionally biased region" description="Polar residues" evidence="2">
    <location>
        <begin position="1286"/>
        <end position="1295"/>
    </location>
</feature>
<feature type="region of interest" description="Disordered" evidence="2">
    <location>
        <begin position="661"/>
        <end position="682"/>
    </location>
</feature>
<feature type="coiled-coil region" evidence="1">
    <location>
        <begin position="390"/>
        <end position="500"/>
    </location>
</feature>
<feature type="compositionally biased region" description="Basic and acidic residues" evidence="2">
    <location>
        <begin position="1474"/>
        <end position="1487"/>
    </location>
</feature>
<dbReference type="GO" id="GO:0036064">
    <property type="term" value="C:ciliary basal body"/>
    <property type="evidence" value="ECO:0007669"/>
    <property type="project" value="TreeGrafter"/>
</dbReference>
<feature type="compositionally biased region" description="Basic residues" evidence="2">
    <location>
        <begin position="1046"/>
        <end position="1055"/>
    </location>
</feature>
<feature type="compositionally biased region" description="Basic and acidic residues" evidence="2">
    <location>
        <begin position="1425"/>
        <end position="1434"/>
    </location>
</feature>
<feature type="region of interest" description="Disordered" evidence="2">
    <location>
        <begin position="1190"/>
        <end position="1211"/>
    </location>
</feature>
<gene>
    <name evidence="3" type="ORF">MONAX_5E038261</name>
</gene>
<evidence type="ECO:0000256" key="2">
    <source>
        <dbReference type="SAM" id="MobiDB-lite"/>
    </source>
</evidence>
<feature type="coiled-coil region" evidence="1">
    <location>
        <begin position="294"/>
        <end position="349"/>
    </location>
</feature>
<feature type="compositionally biased region" description="Basic and acidic residues" evidence="2">
    <location>
        <begin position="1190"/>
        <end position="1201"/>
    </location>
</feature>
<name>A0A5E4CL04_MARMO</name>
<feature type="compositionally biased region" description="Polar residues" evidence="2">
    <location>
        <begin position="1410"/>
        <end position="1424"/>
    </location>
</feature>
<dbReference type="PANTHER" id="PTHR39063:SF1">
    <property type="entry name" value="OFD1 CENTRIOLE AND CENTRIOLAR SATELLITE PROTEIN"/>
    <property type="match status" value="1"/>
</dbReference>
<dbReference type="Pfam" id="PF16045">
    <property type="entry name" value="LisH_2"/>
    <property type="match status" value="1"/>
</dbReference>
<feature type="compositionally biased region" description="Basic and acidic residues" evidence="2">
    <location>
        <begin position="983"/>
        <end position="998"/>
    </location>
</feature>
<feature type="compositionally biased region" description="Acidic residues" evidence="2">
    <location>
        <begin position="1436"/>
        <end position="1448"/>
    </location>
</feature>
<dbReference type="SMART" id="SM00667">
    <property type="entry name" value="LisH"/>
    <property type="match status" value="1"/>
</dbReference>
<feature type="region of interest" description="Disordered" evidence="2">
    <location>
        <begin position="856"/>
        <end position="938"/>
    </location>
</feature>
<feature type="compositionally biased region" description="Low complexity" evidence="2">
    <location>
        <begin position="661"/>
        <end position="674"/>
    </location>
</feature>
<dbReference type="InterPro" id="IPR055289">
    <property type="entry name" value="OFD1"/>
</dbReference>
<organism evidence="3 4">
    <name type="scientific">Marmota monax</name>
    <name type="common">Woodchuck</name>
    <dbReference type="NCBI Taxonomy" id="9995"/>
    <lineage>
        <taxon>Eukaryota</taxon>
        <taxon>Metazoa</taxon>
        <taxon>Chordata</taxon>
        <taxon>Craniata</taxon>
        <taxon>Vertebrata</taxon>
        <taxon>Euteleostomi</taxon>
        <taxon>Mammalia</taxon>
        <taxon>Eutheria</taxon>
        <taxon>Euarchontoglires</taxon>
        <taxon>Glires</taxon>
        <taxon>Rodentia</taxon>
        <taxon>Sciuromorpha</taxon>
        <taxon>Sciuridae</taxon>
        <taxon>Xerinae</taxon>
        <taxon>Marmotini</taxon>
        <taxon>Marmota</taxon>
    </lineage>
</organism>
<evidence type="ECO:0000256" key="1">
    <source>
        <dbReference type="SAM" id="Coils"/>
    </source>
</evidence>
<feature type="compositionally biased region" description="Basic and acidic residues" evidence="2">
    <location>
        <begin position="702"/>
        <end position="713"/>
    </location>
</feature>
<dbReference type="PROSITE" id="PS50896">
    <property type="entry name" value="LISH"/>
    <property type="match status" value="1"/>
</dbReference>
<feature type="coiled-coil region" evidence="1">
    <location>
        <begin position="629"/>
        <end position="656"/>
    </location>
</feature>
<feature type="region of interest" description="Disordered" evidence="2">
    <location>
        <begin position="779"/>
        <end position="832"/>
    </location>
</feature>
<dbReference type="GO" id="GO:0005576">
    <property type="term" value="C:extracellular region"/>
    <property type="evidence" value="ECO:0007669"/>
    <property type="project" value="GOC"/>
</dbReference>
<feature type="coiled-coil region" evidence="1">
    <location>
        <begin position="194"/>
        <end position="249"/>
    </location>
</feature>
<evidence type="ECO:0000313" key="3">
    <source>
        <dbReference type="EMBL" id="VTJ82516.1"/>
    </source>
</evidence>
<feature type="compositionally biased region" description="Basic and acidic residues" evidence="2">
    <location>
        <begin position="889"/>
        <end position="938"/>
    </location>
</feature>
<sequence>MMAQSTMSPKCDVLSQDELRKKLYQTFKDRGILDTLKTQLRNQLIHKLMHPVLSGKLQPQSISVEGSALLIGASNSLVADHLQRCGYEYSLSVFFPESGLAKEKVYTMQDLLQLIKINPTSSLYKSLVSGFDKGNQKGFLINFLKELAEYHQAKETCDMETQTSSTCPNKDSLAEKLQFIDDQFADAHPQHPKLESLEMKLNEYNKEIEQQLRVEMGQKLKYFKETEIAKLKMDEKRKYEKELSEFRNEFKRTYHAKNEALVSREKNALERIQKHQETEAKEIYAQRQLLLKDIDLLRGREAELKQKLDAFELTQKLQEEKNKSTAEALKRREQNIKSIEESYDQKLKNELLKYQLELKDEYFSRTNRLIEDERRNKEKAIHLQEELIAFNSKKEELSQSINRIKELELELESVKAQFLTITQQNHLLNEKIKEMNDYSVLKEEKLELQAQNKVLKQQLEENKNENLNLLNRIAQPSPELLVLQKELKKAESTIALEHKEFETHRQVLQKQLQSEIEHSAQLKAQILDYDASVKRLNIQVGDLKLQLKHIQTALENEVYRNPKQSLSHRSVSGLISGKVVPHSGDTSRDFSNSPLGQEKITAVAVVPRITGYPNTGKEAGSPDSDLEFVASTKARVKELEQEAERLEKAFRDYHRRVLRNPVKSPPLAKSPPSSHLRGTLKTVTSSSLERCAFTEDRVIPEHPERRMLAEDRVFSGQPQVGTPHEEKSAASEAQTVSTASRARKSTSSRRLSSTPLPKARRSLNNEMYLEGMGKSLLDFPNSCPDRMSQPSPVESGHSLSAPSSSSPPEQKASLHQKQTEIQEKSEFSNLDKLAFKDNEEFESSFEYAGNRSRQFEADGLHPAGDMPHVDAAAATLPTRPVPRHNSSIDQKELGEQKEDEKSWEQQMKERRQREERRQSERQEALERERRELEKLDQERRMIEESLKIEMKKELEMTVQDVRDKSTHGENPLEKYMKIIQQGKDQELSADKSSKKITRECSVVDTLPSSDKDESSTGFSHEEPDDIWYDEWVKADRIIWPLDKGGPKKKQKKKAKNKEDSEKDEKRDEERQKSKRGRPPLKSTLSSNMPYGLSKTANSEGKSDSCSSDSETEDPLEKNLINEELSPDIKEELEKNENLNDDKLDEENPKIAAHILKENDRTQMQPLETLKLEVGENEQIVQIFGNKVEQVEEVKKEAEKSPKGKGRRSKTKDLSLEILKISSFSPDEAGSEPHIETHSLEFSSLDGKNFSCATEDEIDQYGKEKKLKRKILGQSSPEKKIRLENGTEMTNSVSQERTGDCIGSEGIKNLNFEQHFETENEGMPSLTAESNQCAQESSGEKLDSPAEETVNTPLKEEEEAMPLIGPETLVCHEVDLDDLDEKEKTSIEEVVVESSESNSLVSVPPALPPTAQHNFSAASPLTLSQDESRSVKSESDVTIEVDSIAEESQEGLCERESANGFEASAATGTCNIIVQERESREKGQKRPSDGNSGLMAKKQKRTPKRTSAVAKNDKNGAGQSSDSEDLPAVDNSSKCTPVKHLSVSKPQKLTRSPARISPHIKDGEKEKHREKHPNSSPRTYKWSFQLNELDNMNSTERISFLQEKLQEIRKYYMSLKSEVATIDRRRKRLKKKDREVSHAGASMSSASSDTGMSPSSSSPPQNVLAVECR</sequence>
<feature type="region of interest" description="Disordered" evidence="2">
    <location>
        <begin position="702"/>
        <end position="764"/>
    </location>
</feature>
<dbReference type="Proteomes" id="UP000335636">
    <property type="component" value="Unassembled WGS sequence"/>
</dbReference>
<feature type="compositionally biased region" description="Low complexity" evidence="2">
    <location>
        <begin position="748"/>
        <end position="757"/>
    </location>
</feature>
<feature type="compositionally biased region" description="Basic and acidic residues" evidence="2">
    <location>
        <begin position="1056"/>
        <end position="1071"/>
    </location>
</feature>
<feature type="region of interest" description="Disordered" evidence="2">
    <location>
        <begin position="1621"/>
        <end position="1668"/>
    </location>
</feature>
<protein>
    <submittedName>
        <fullName evidence="3">Uncharacterized protein</fullName>
    </submittedName>
</protein>
<feature type="compositionally biased region" description="Low complexity" evidence="2">
    <location>
        <begin position="795"/>
        <end position="808"/>
    </location>
</feature>
<accession>A0A5E4CL04</accession>
<evidence type="ECO:0000313" key="4">
    <source>
        <dbReference type="Proteomes" id="UP000335636"/>
    </source>
</evidence>
<proteinExistence type="predicted"/>
<feature type="compositionally biased region" description="Low complexity" evidence="2">
    <location>
        <begin position="1637"/>
        <end position="1659"/>
    </location>
</feature>
<dbReference type="PANTHER" id="PTHR39063">
    <property type="entry name" value="ORAL-FACIAL-DIGITAL SYNDROME 1 PROTEIN HOMOLOG"/>
    <property type="match status" value="1"/>
</dbReference>
<dbReference type="GO" id="GO:0060287">
    <property type="term" value="P:epithelial cilium movement involved in determination of left/right asymmetry"/>
    <property type="evidence" value="ECO:0007669"/>
    <property type="project" value="TreeGrafter"/>
</dbReference>
<comment type="caution">
    <text evidence="3">The sequence shown here is derived from an EMBL/GenBank/DDBJ whole genome shotgun (WGS) entry which is preliminary data.</text>
</comment>
<feature type="region of interest" description="Disordered" evidence="2">
    <location>
        <begin position="978"/>
        <end position="1025"/>
    </location>
</feature>
<feature type="compositionally biased region" description="Polar residues" evidence="2">
    <location>
        <begin position="1326"/>
        <end position="1336"/>
    </location>
</feature>
<feature type="compositionally biased region" description="Low complexity" evidence="2">
    <location>
        <begin position="1392"/>
        <end position="1402"/>
    </location>
</feature>
<keyword evidence="4" id="KW-1185">Reference proteome</keyword>